<comment type="caution">
    <text evidence="2">The sequence shown here is derived from an EMBL/GenBank/DDBJ whole genome shotgun (WGS) entry which is preliminary data.</text>
</comment>
<evidence type="ECO:0000256" key="1">
    <source>
        <dbReference type="SAM" id="MobiDB-lite"/>
    </source>
</evidence>
<proteinExistence type="predicted"/>
<organism evidence="2 3">
    <name type="scientific">Symbiodinium microadriaticum</name>
    <name type="common">Dinoflagellate</name>
    <name type="synonym">Zooxanthella microadriatica</name>
    <dbReference type="NCBI Taxonomy" id="2951"/>
    <lineage>
        <taxon>Eukaryota</taxon>
        <taxon>Sar</taxon>
        <taxon>Alveolata</taxon>
        <taxon>Dinophyceae</taxon>
        <taxon>Suessiales</taxon>
        <taxon>Symbiodiniaceae</taxon>
        <taxon>Symbiodinium</taxon>
    </lineage>
</organism>
<feature type="region of interest" description="Disordered" evidence="1">
    <location>
        <begin position="382"/>
        <end position="416"/>
    </location>
</feature>
<protein>
    <recommendedName>
        <fullName evidence="4">CCHC-type domain-containing protein</fullName>
    </recommendedName>
</protein>
<accession>A0A1Q9CXC8</accession>
<name>A0A1Q9CXC8_SYMMI</name>
<dbReference type="Proteomes" id="UP000186817">
    <property type="component" value="Unassembled WGS sequence"/>
</dbReference>
<sequence length="989" mass="108397">MSKDYSFDVPTWNGDPATFHTFETACRWYEKTLKEGERRGAAARVWSRLTGPARSVVKHLSPEDFDNSAGLDKLLLVLRSSPLQTLPIPDSFSKLERWHSLRRKDTETIPELIVREDDLFRELHQSLLRSRAGKQEVLEGALPAATETPKSAAAASPSSAKEKKETAGDDGEDAAPQEEQATAAPPLLVRPAAQSVGFFEDELRGYRLLKAAGLNNDQRMQILTLTSNSVAFEKIRQALRALFGDAEEAKQHAIRPHRRRGIWWTDEAAWYPSSGWGEEEAWLMEEGWGEWAWDEEAHWASPEWAAASWHDWDSERYSEAPAIEASADAEADDGEGQEDEEALMAQEQDAAILAAEATKTLAEARAAISRVRAARGYYPLGGKKGGSPAGGGKGSKAGKSKGKSFGKFGGKPGTSSSGPGCLICGSGSHFFRDCPQRFKGGPGKGKGTGKAYWAEPVYSIYWGQAGASEDLDDLYAIHSEVRQVFYDPGQPLETETATDHPEVYYQRPSCGDDYEALCFVGDLVLEQNLGTPIYEPEPEELADYQFSFGVFDAVGLSQEPPAVEHALVISLEAAYLMATTGSPGFVLDTGATESAVGVRTLQAILEKTKARHTVSRLHRPLFKFGDGLSLRASSRVTLYGTALGEISFFVLDGDSRPQTHQAENTPALIGSRFLKQAKANISYEHMCLWFRDSQERLWGTELLETQSGHLQIPVQGELTDLSGLRQQAESRYQIALPPDAPTLLALLATPGALAELKKSQGKLEKYTVRVQEAAPFDDPRQAGWPCFGAHRPGAQRRNQYSLWQVCDRCGLRLHYEVRLAGHGKDRTAGASVDVVTQAMEDLRATVDASSVTEAMVKGKILELQGLRLQKGDRVALQTYMEERGPTCGGDRRKPKEIEAKAAATKRGATPKKLPMHKVNDEHEEEDSGTELQEALDVIAEQETKMKALKGKLRRALATKSGASSSRAAESEQEEIGSVPLSNMSVTSFK</sequence>
<evidence type="ECO:0000313" key="3">
    <source>
        <dbReference type="Proteomes" id="UP000186817"/>
    </source>
</evidence>
<gene>
    <name evidence="2" type="ORF">AK812_SmicGene31183</name>
</gene>
<feature type="compositionally biased region" description="Low complexity" evidence="1">
    <location>
        <begin position="143"/>
        <end position="159"/>
    </location>
</feature>
<dbReference type="OrthoDB" id="448892at2759"/>
<feature type="region of interest" description="Disordered" evidence="1">
    <location>
        <begin position="955"/>
        <end position="989"/>
    </location>
</feature>
<reference evidence="2 3" key="1">
    <citation type="submission" date="2016-02" db="EMBL/GenBank/DDBJ databases">
        <title>Genome analysis of coral dinoflagellate symbionts highlights evolutionary adaptations to a symbiotic lifestyle.</title>
        <authorList>
            <person name="Aranda M."/>
            <person name="Li Y."/>
            <person name="Liew Y.J."/>
            <person name="Baumgarten S."/>
            <person name="Simakov O."/>
            <person name="Wilson M."/>
            <person name="Piel J."/>
            <person name="Ashoor H."/>
            <person name="Bougouffa S."/>
            <person name="Bajic V.B."/>
            <person name="Ryu T."/>
            <person name="Ravasi T."/>
            <person name="Bayer T."/>
            <person name="Micklem G."/>
            <person name="Kim H."/>
            <person name="Bhak J."/>
            <person name="Lajeunesse T.C."/>
            <person name="Voolstra C.R."/>
        </authorList>
    </citation>
    <scope>NUCLEOTIDE SEQUENCE [LARGE SCALE GENOMIC DNA]</scope>
    <source>
        <strain evidence="2 3">CCMP2467</strain>
    </source>
</reference>
<dbReference type="EMBL" id="LSRX01000853">
    <property type="protein sequence ID" value="OLP87576.1"/>
    <property type="molecule type" value="Genomic_DNA"/>
</dbReference>
<evidence type="ECO:0000313" key="2">
    <source>
        <dbReference type="EMBL" id="OLP87576.1"/>
    </source>
</evidence>
<feature type="region of interest" description="Disordered" evidence="1">
    <location>
        <begin position="142"/>
        <end position="187"/>
    </location>
</feature>
<feature type="compositionally biased region" description="Gly residues" evidence="1">
    <location>
        <begin position="382"/>
        <end position="395"/>
    </location>
</feature>
<feature type="compositionally biased region" description="Polar residues" evidence="1">
    <location>
        <begin position="979"/>
        <end position="989"/>
    </location>
</feature>
<dbReference type="AlphaFoldDB" id="A0A1Q9CXC8"/>
<keyword evidence="3" id="KW-1185">Reference proteome</keyword>
<feature type="compositionally biased region" description="Low complexity" evidence="1">
    <location>
        <begin position="177"/>
        <end position="186"/>
    </location>
</feature>
<evidence type="ECO:0008006" key="4">
    <source>
        <dbReference type="Google" id="ProtNLM"/>
    </source>
</evidence>
<feature type="region of interest" description="Disordered" evidence="1">
    <location>
        <begin position="901"/>
        <end position="930"/>
    </location>
</feature>